<dbReference type="Pfam" id="PF10167">
    <property type="entry name" value="BORCS8"/>
    <property type="match status" value="1"/>
</dbReference>
<feature type="compositionally biased region" description="Polar residues" evidence="5">
    <location>
        <begin position="1"/>
        <end position="20"/>
    </location>
</feature>
<evidence type="ECO:0000256" key="3">
    <source>
        <dbReference type="ARBA" id="ARBA00023136"/>
    </source>
</evidence>
<dbReference type="AlphaFoldDB" id="A0A484N1U7"/>
<evidence type="ECO:0000256" key="2">
    <source>
        <dbReference type="ARBA" id="ARBA00010463"/>
    </source>
</evidence>
<keyword evidence="3" id="KW-0472">Membrane</keyword>
<organism evidence="6 7">
    <name type="scientific">Cuscuta campestris</name>
    <dbReference type="NCBI Taxonomy" id="132261"/>
    <lineage>
        <taxon>Eukaryota</taxon>
        <taxon>Viridiplantae</taxon>
        <taxon>Streptophyta</taxon>
        <taxon>Embryophyta</taxon>
        <taxon>Tracheophyta</taxon>
        <taxon>Spermatophyta</taxon>
        <taxon>Magnoliopsida</taxon>
        <taxon>eudicotyledons</taxon>
        <taxon>Gunneridae</taxon>
        <taxon>Pentapetalae</taxon>
        <taxon>asterids</taxon>
        <taxon>lamiids</taxon>
        <taxon>Solanales</taxon>
        <taxon>Convolvulaceae</taxon>
        <taxon>Cuscuteae</taxon>
        <taxon>Cuscuta</taxon>
        <taxon>Cuscuta subgen. Grammica</taxon>
        <taxon>Cuscuta sect. Cleistogrammica</taxon>
    </lineage>
</organism>
<protein>
    <submittedName>
        <fullName evidence="6">Uncharacterized protein</fullName>
    </submittedName>
</protein>
<comment type="similarity">
    <text evidence="2">Belongs to the BORCS8 family.</text>
</comment>
<evidence type="ECO:0000256" key="5">
    <source>
        <dbReference type="SAM" id="MobiDB-lite"/>
    </source>
</evidence>
<dbReference type="PANTHER" id="PTHR21146">
    <property type="entry name" value="MEF2B PROTEIN"/>
    <property type="match status" value="1"/>
</dbReference>
<dbReference type="Proteomes" id="UP000595140">
    <property type="component" value="Unassembled WGS sequence"/>
</dbReference>
<keyword evidence="7" id="KW-1185">Reference proteome</keyword>
<gene>
    <name evidence="6" type="ORF">CCAM_LOCUS36838</name>
</gene>
<keyword evidence="4" id="KW-0458">Lysosome</keyword>
<evidence type="ECO:0000256" key="1">
    <source>
        <dbReference type="ARBA" id="ARBA00004656"/>
    </source>
</evidence>
<sequence>MNFSPGLSGSKPTPQDSWGSLLSGRFCGDSRELSRNDKFLANEPSAGLFYIQQHVHNAIPNLANLKAKVADRCREATLRTEDSEDSIAMARSMKNCGFRISPEIEEPSSSSFAAADEEEEEKEADKDDDLPVSSLIHPFLNGCYEEMSLTARLEDWLEETGDRKG</sequence>
<feature type="region of interest" description="Disordered" evidence="5">
    <location>
        <begin position="98"/>
        <end position="133"/>
    </location>
</feature>
<evidence type="ECO:0000256" key="4">
    <source>
        <dbReference type="ARBA" id="ARBA00023228"/>
    </source>
</evidence>
<feature type="compositionally biased region" description="Acidic residues" evidence="5">
    <location>
        <begin position="115"/>
        <end position="130"/>
    </location>
</feature>
<dbReference type="GO" id="GO:0005765">
    <property type="term" value="C:lysosomal membrane"/>
    <property type="evidence" value="ECO:0007669"/>
    <property type="project" value="UniProtKB-SubCell"/>
</dbReference>
<comment type="subcellular location">
    <subcellularLocation>
        <location evidence="1">Lysosome membrane</location>
    </subcellularLocation>
</comment>
<name>A0A484N1U7_9ASTE</name>
<dbReference type="OrthoDB" id="19830at2759"/>
<evidence type="ECO:0000313" key="6">
    <source>
        <dbReference type="EMBL" id="VFQ95062.1"/>
    </source>
</evidence>
<dbReference type="InterPro" id="IPR019320">
    <property type="entry name" value="BORCS8"/>
</dbReference>
<feature type="region of interest" description="Disordered" evidence="5">
    <location>
        <begin position="1"/>
        <end position="21"/>
    </location>
</feature>
<proteinExistence type="inferred from homology"/>
<dbReference type="EMBL" id="OOIL02005488">
    <property type="protein sequence ID" value="VFQ95062.1"/>
    <property type="molecule type" value="Genomic_DNA"/>
</dbReference>
<accession>A0A484N1U7</accession>
<evidence type="ECO:0000313" key="7">
    <source>
        <dbReference type="Proteomes" id="UP000595140"/>
    </source>
</evidence>
<dbReference type="PANTHER" id="PTHR21146:SF0">
    <property type="entry name" value="BLOC-1-RELATED COMPLEX SUBUNIT 8"/>
    <property type="match status" value="1"/>
</dbReference>
<reference evidence="6 7" key="1">
    <citation type="submission" date="2018-04" db="EMBL/GenBank/DDBJ databases">
        <authorList>
            <person name="Vogel A."/>
        </authorList>
    </citation>
    <scope>NUCLEOTIDE SEQUENCE [LARGE SCALE GENOMIC DNA]</scope>
</reference>